<gene>
    <name evidence="2" type="ORF">NDU88_000825</name>
</gene>
<evidence type="ECO:0000313" key="2">
    <source>
        <dbReference type="EMBL" id="KAJ1168913.1"/>
    </source>
</evidence>
<evidence type="ECO:0000256" key="1">
    <source>
        <dbReference type="SAM" id="MobiDB-lite"/>
    </source>
</evidence>
<name>A0AAV7SXM5_PLEWA</name>
<comment type="caution">
    <text evidence="2">The sequence shown here is derived from an EMBL/GenBank/DDBJ whole genome shotgun (WGS) entry which is preliminary data.</text>
</comment>
<protein>
    <submittedName>
        <fullName evidence="2">Uncharacterized protein</fullName>
    </submittedName>
</protein>
<organism evidence="2 3">
    <name type="scientific">Pleurodeles waltl</name>
    <name type="common">Iberian ribbed newt</name>
    <dbReference type="NCBI Taxonomy" id="8319"/>
    <lineage>
        <taxon>Eukaryota</taxon>
        <taxon>Metazoa</taxon>
        <taxon>Chordata</taxon>
        <taxon>Craniata</taxon>
        <taxon>Vertebrata</taxon>
        <taxon>Euteleostomi</taxon>
        <taxon>Amphibia</taxon>
        <taxon>Batrachia</taxon>
        <taxon>Caudata</taxon>
        <taxon>Salamandroidea</taxon>
        <taxon>Salamandridae</taxon>
        <taxon>Pleurodelinae</taxon>
        <taxon>Pleurodeles</taxon>
    </lineage>
</organism>
<keyword evidence="3" id="KW-1185">Reference proteome</keyword>
<feature type="compositionally biased region" description="Basic and acidic residues" evidence="1">
    <location>
        <begin position="71"/>
        <end position="82"/>
    </location>
</feature>
<evidence type="ECO:0000313" key="3">
    <source>
        <dbReference type="Proteomes" id="UP001066276"/>
    </source>
</evidence>
<reference evidence="2" key="1">
    <citation type="journal article" date="2022" name="bioRxiv">
        <title>Sequencing and chromosome-scale assembly of the giantPleurodeles waltlgenome.</title>
        <authorList>
            <person name="Brown T."/>
            <person name="Elewa A."/>
            <person name="Iarovenko S."/>
            <person name="Subramanian E."/>
            <person name="Araus A.J."/>
            <person name="Petzold A."/>
            <person name="Susuki M."/>
            <person name="Suzuki K.-i.T."/>
            <person name="Hayashi T."/>
            <person name="Toyoda A."/>
            <person name="Oliveira C."/>
            <person name="Osipova E."/>
            <person name="Leigh N.D."/>
            <person name="Simon A."/>
            <person name="Yun M.H."/>
        </authorList>
    </citation>
    <scope>NUCLEOTIDE SEQUENCE</scope>
    <source>
        <strain evidence="2">20211129_DDA</strain>
        <tissue evidence="2">Liver</tissue>
    </source>
</reference>
<dbReference type="EMBL" id="JANPWB010000007">
    <property type="protein sequence ID" value="KAJ1168913.1"/>
    <property type="molecule type" value="Genomic_DNA"/>
</dbReference>
<accession>A0AAV7SXM5</accession>
<dbReference type="AlphaFoldDB" id="A0AAV7SXM5"/>
<dbReference type="Proteomes" id="UP001066276">
    <property type="component" value="Chromosome 4_1"/>
</dbReference>
<sequence>MGSPKWSIKSGTAMCVKDVTKAGSRKLGLRSSALLQLEDVGSGEFRPDCFGRFNLLVRHFKKGGPGCRRPQKPEGTREERSGEATSGVEPADGLLLNRPPDPPEHGSPETHSSVIVPTAARACDL</sequence>
<feature type="region of interest" description="Disordered" evidence="1">
    <location>
        <begin position="62"/>
        <end position="125"/>
    </location>
</feature>
<proteinExistence type="predicted"/>